<feature type="transmembrane region" description="Helical" evidence="1">
    <location>
        <begin position="7"/>
        <end position="29"/>
    </location>
</feature>
<keyword evidence="1" id="KW-1133">Transmembrane helix</keyword>
<reference evidence="2 3" key="1">
    <citation type="submission" date="2017-03" db="EMBL/GenBank/DDBJ databases">
        <authorList>
            <person name="Afonso C.L."/>
            <person name="Miller P.J."/>
            <person name="Scott M.A."/>
            <person name="Spackman E."/>
            <person name="Goraichik I."/>
            <person name="Dimitrov K.M."/>
            <person name="Suarez D.L."/>
            <person name="Swayne D.E."/>
        </authorList>
    </citation>
    <scope>NUCLEOTIDE SEQUENCE [LARGE SCALE GENOMIC DNA]</scope>
    <source>
        <strain evidence="2">Genome sequencing of Nitrospira japonica strain NJ11</strain>
    </source>
</reference>
<dbReference type="AlphaFoldDB" id="A0A1W1I438"/>
<dbReference type="STRING" id="1325564.NSJP_1598"/>
<evidence type="ECO:0000313" key="3">
    <source>
        <dbReference type="Proteomes" id="UP000192042"/>
    </source>
</evidence>
<accession>A0A1W1I438</accession>
<keyword evidence="3" id="KW-1185">Reference proteome</keyword>
<gene>
    <name evidence="2" type="ORF">NSJP_1598</name>
</gene>
<name>A0A1W1I438_9BACT</name>
<dbReference type="Proteomes" id="UP000192042">
    <property type="component" value="Chromosome I"/>
</dbReference>
<evidence type="ECO:0000256" key="1">
    <source>
        <dbReference type="SAM" id="Phobius"/>
    </source>
</evidence>
<dbReference type="KEGG" id="nja:NSJP_1598"/>
<keyword evidence="1" id="KW-0812">Transmembrane</keyword>
<dbReference type="EMBL" id="LT828648">
    <property type="protein sequence ID" value="SLM47770.1"/>
    <property type="molecule type" value="Genomic_DNA"/>
</dbReference>
<protein>
    <submittedName>
        <fullName evidence="2">Uncharacterized protein</fullName>
    </submittedName>
</protein>
<evidence type="ECO:0000313" key="2">
    <source>
        <dbReference type="EMBL" id="SLM47770.1"/>
    </source>
</evidence>
<sequence length="30" mass="3266">MGTLGKGFLLWILGIPAGVIMLLWLLGILR</sequence>
<proteinExistence type="predicted"/>
<keyword evidence="1" id="KW-0472">Membrane</keyword>
<organism evidence="2 3">
    <name type="scientific">Nitrospira japonica</name>
    <dbReference type="NCBI Taxonomy" id="1325564"/>
    <lineage>
        <taxon>Bacteria</taxon>
        <taxon>Pseudomonadati</taxon>
        <taxon>Nitrospirota</taxon>
        <taxon>Nitrospiria</taxon>
        <taxon>Nitrospirales</taxon>
        <taxon>Nitrospiraceae</taxon>
        <taxon>Nitrospira</taxon>
    </lineage>
</organism>